<keyword evidence="9 12" id="KW-1133">Transmembrane helix</keyword>
<dbReference type="InterPro" id="IPR002585">
    <property type="entry name" value="Cyt-d_ubiquinol_oxidase_su_1"/>
</dbReference>
<dbReference type="GO" id="GO:0070069">
    <property type="term" value="C:cytochrome complex"/>
    <property type="evidence" value="ECO:0007669"/>
    <property type="project" value="UniProtKB-UniRule"/>
</dbReference>
<feature type="transmembrane region" description="Helical" evidence="12">
    <location>
        <begin position="12"/>
        <end position="34"/>
    </location>
</feature>
<feature type="region of interest" description="Disordered" evidence="13">
    <location>
        <begin position="437"/>
        <end position="479"/>
    </location>
</feature>
<protein>
    <submittedName>
        <fullName evidence="14">Ubiquinol oxidase subunit I, cyanide insensitive</fullName>
    </submittedName>
</protein>
<keyword evidence="5 12" id="KW-0349">Heme</keyword>
<keyword evidence="15" id="KW-1185">Reference proteome</keyword>
<dbReference type="PANTHER" id="PTHR30365">
    <property type="entry name" value="CYTOCHROME D UBIQUINOL OXIDASE"/>
    <property type="match status" value="1"/>
</dbReference>
<feature type="transmembrane region" description="Helical" evidence="12">
    <location>
        <begin position="183"/>
        <end position="207"/>
    </location>
</feature>
<feature type="transmembrane region" description="Helical" evidence="12">
    <location>
        <begin position="405"/>
        <end position="428"/>
    </location>
</feature>
<organism evidence="14 15">
    <name type="scientific">Rhodospirillum centenum (strain ATCC 51521 / SW)</name>
    <dbReference type="NCBI Taxonomy" id="414684"/>
    <lineage>
        <taxon>Bacteria</taxon>
        <taxon>Pseudomonadati</taxon>
        <taxon>Pseudomonadota</taxon>
        <taxon>Alphaproteobacteria</taxon>
        <taxon>Rhodospirillales</taxon>
        <taxon>Rhodospirillaceae</taxon>
        <taxon>Rhodospirillum</taxon>
    </lineage>
</organism>
<dbReference type="GO" id="GO:0046872">
    <property type="term" value="F:metal ion binding"/>
    <property type="evidence" value="ECO:0007669"/>
    <property type="project" value="UniProtKB-UniRule"/>
</dbReference>
<evidence type="ECO:0000256" key="12">
    <source>
        <dbReference type="PIRNR" id="PIRNR006446"/>
    </source>
</evidence>
<evidence type="ECO:0000256" key="3">
    <source>
        <dbReference type="ARBA" id="ARBA00022448"/>
    </source>
</evidence>
<evidence type="ECO:0000313" key="15">
    <source>
        <dbReference type="Proteomes" id="UP000001591"/>
    </source>
</evidence>
<dbReference type="GO" id="GO:0019646">
    <property type="term" value="P:aerobic electron transport chain"/>
    <property type="evidence" value="ECO:0007669"/>
    <property type="project" value="InterPro"/>
</dbReference>
<dbReference type="GO" id="GO:0009055">
    <property type="term" value="F:electron transfer activity"/>
    <property type="evidence" value="ECO:0007669"/>
    <property type="project" value="UniProtKB-UniRule"/>
</dbReference>
<keyword evidence="7 12" id="KW-0479">Metal-binding</keyword>
<dbReference type="GO" id="GO:0005886">
    <property type="term" value="C:plasma membrane"/>
    <property type="evidence" value="ECO:0007669"/>
    <property type="project" value="UniProtKB-SubCell"/>
</dbReference>
<proteinExistence type="inferred from homology"/>
<keyword evidence="4 12" id="KW-1003">Cell membrane</keyword>
<dbReference type="GO" id="GO:0016682">
    <property type="term" value="F:oxidoreductase activity, acting on diphenols and related substances as donors, oxygen as acceptor"/>
    <property type="evidence" value="ECO:0007669"/>
    <property type="project" value="TreeGrafter"/>
</dbReference>
<feature type="transmembrane region" description="Helical" evidence="12">
    <location>
        <begin position="55"/>
        <end position="76"/>
    </location>
</feature>
<evidence type="ECO:0000256" key="13">
    <source>
        <dbReference type="SAM" id="MobiDB-lite"/>
    </source>
</evidence>
<dbReference type="KEGG" id="rce:RC1_0415"/>
<comment type="similarity">
    <text evidence="2 12">Belongs to the cytochrome ubiquinol oxidase subunit 1 family.</text>
</comment>
<dbReference type="HOGENOM" id="CLU_030555_3_1_5"/>
<gene>
    <name evidence="14" type="primary">cioA</name>
    <name evidence="14" type="ordered locus">RC1_0415</name>
</gene>
<dbReference type="GO" id="GO:0020037">
    <property type="term" value="F:heme binding"/>
    <property type="evidence" value="ECO:0007669"/>
    <property type="project" value="TreeGrafter"/>
</dbReference>
<evidence type="ECO:0000256" key="4">
    <source>
        <dbReference type="ARBA" id="ARBA00022475"/>
    </source>
</evidence>
<keyword evidence="10 12" id="KW-0408">Iron</keyword>
<keyword evidence="11 12" id="KW-0472">Membrane</keyword>
<keyword evidence="3 12" id="KW-0813">Transport</keyword>
<dbReference type="EMBL" id="CP000613">
    <property type="protein sequence ID" value="ACI97854.1"/>
    <property type="molecule type" value="Genomic_DNA"/>
</dbReference>
<evidence type="ECO:0000313" key="14">
    <source>
        <dbReference type="EMBL" id="ACI97854.1"/>
    </source>
</evidence>
<dbReference type="eggNOG" id="COG1271">
    <property type="taxonomic scope" value="Bacteria"/>
</dbReference>
<sequence>MELDPVLLARIQFAFTISFHILFPAFTIGLATWIAVLEGRWIWSGRDIYRQLSEYWTKIFAVSFGMGVVSGIVMSYQFGTNWSRYSDIGGNILGPLINYEVVTAFFLEATFLGILLFGRDRVPRRVHFFAACMVALGTLISAFWILSANSFMQTPAGYELRDGRLFPADWWAIVFNPSFPTRYFHMVIACFLTTAFVVAGVSAWHLLRRRHQEYARIGLSMALGLIAVLAPAQVVVGDLSGLNTLEHQPTKLAAIEGHWETRAGAPLILFALPDQEAETNRFSIEVPNLGSLILTHDWNGVVSGLKEVPPADRPPVLPVFFSFRVMVGLGLVMLAVGFYGLWLRTRGRLYDTRWFLHTLVWCTPIGFFAILAGWITTEVGRQPWTVYGLLRTADSVSPAITGPGVLASLITFFVVYCIVFSAGTYYLVRLFQRGPGGPTQPADPPTGRPKRPLSKAEEGLDAAPDEGPAPFRHRPTPAE</sequence>
<keyword evidence="6 12" id="KW-0812">Transmembrane</keyword>
<evidence type="ECO:0000256" key="10">
    <source>
        <dbReference type="ARBA" id="ARBA00023004"/>
    </source>
</evidence>
<reference evidence="14 15" key="1">
    <citation type="journal article" date="2010" name="BMC Genomics">
        <title>Metabolic flexibility revealed in the genome of the cyst-forming alpha-1 proteobacterium Rhodospirillum centenum.</title>
        <authorList>
            <person name="Lu Y.K."/>
            <person name="Marden J."/>
            <person name="Han M."/>
            <person name="Swingley W.D."/>
            <person name="Mastrian S.D."/>
            <person name="Chowdhury S.R."/>
            <person name="Hao J."/>
            <person name="Helmy T."/>
            <person name="Kim S."/>
            <person name="Kurdoglu A.A."/>
            <person name="Matthies H.J."/>
            <person name="Rollo D."/>
            <person name="Stothard P."/>
            <person name="Blankenship R.E."/>
            <person name="Bauer C.E."/>
            <person name="Touchman J.W."/>
        </authorList>
    </citation>
    <scope>NUCLEOTIDE SEQUENCE [LARGE SCALE GENOMIC DNA]</scope>
    <source>
        <strain evidence="15">ATCC 51521 / SW</strain>
    </source>
</reference>
<dbReference type="PIRSF" id="PIRSF006446">
    <property type="entry name" value="Cyt_quinol_oxidase_1"/>
    <property type="match status" value="1"/>
</dbReference>
<evidence type="ECO:0000256" key="8">
    <source>
        <dbReference type="ARBA" id="ARBA00022982"/>
    </source>
</evidence>
<keyword evidence="8 12" id="KW-0249">Electron transport</keyword>
<dbReference type="OrthoDB" id="9807042at2"/>
<dbReference type="AlphaFoldDB" id="B6IQW8"/>
<feature type="transmembrane region" description="Helical" evidence="12">
    <location>
        <begin position="319"/>
        <end position="342"/>
    </location>
</feature>
<evidence type="ECO:0000256" key="2">
    <source>
        <dbReference type="ARBA" id="ARBA00009819"/>
    </source>
</evidence>
<feature type="transmembrane region" description="Helical" evidence="12">
    <location>
        <begin position="96"/>
        <end position="116"/>
    </location>
</feature>
<feature type="transmembrane region" description="Helical" evidence="12">
    <location>
        <begin position="214"/>
        <end position="236"/>
    </location>
</feature>
<evidence type="ECO:0000256" key="1">
    <source>
        <dbReference type="ARBA" id="ARBA00004651"/>
    </source>
</evidence>
<dbReference type="PANTHER" id="PTHR30365:SF14">
    <property type="entry name" value="CYTOCHROME BD MENAQUINOL OXIDASE SUBUNIT I-RELATED"/>
    <property type="match status" value="1"/>
</dbReference>
<evidence type="ECO:0000256" key="6">
    <source>
        <dbReference type="ARBA" id="ARBA00022692"/>
    </source>
</evidence>
<dbReference type="Proteomes" id="UP000001591">
    <property type="component" value="Chromosome"/>
</dbReference>
<dbReference type="STRING" id="414684.RC1_0415"/>
<evidence type="ECO:0000256" key="9">
    <source>
        <dbReference type="ARBA" id="ARBA00022989"/>
    </source>
</evidence>
<evidence type="ECO:0000256" key="5">
    <source>
        <dbReference type="ARBA" id="ARBA00022617"/>
    </source>
</evidence>
<name>B6IQW8_RHOCS</name>
<evidence type="ECO:0000256" key="11">
    <source>
        <dbReference type="ARBA" id="ARBA00023136"/>
    </source>
</evidence>
<dbReference type="Pfam" id="PF01654">
    <property type="entry name" value="Cyt_bd_oxida_I"/>
    <property type="match status" value="1"/>
</dbReference>
<dbReference type="RefSeq" id="WP_012565646.1">
    <property type="nucleotide sequence ID" value="NC_011420.2"/>
</dbReference>
<feature type="transmembrane region" description="Helical" evidence="12">
    <location>
        <begin position="354"/>
        <end position="375"/>
    </location>
</feature>
<feature type="transmembrane region" description="Helical" evidence="12">
    <location>
        <begin position="128"/>
        <end position="146"/>
    </location>
</feature>
<evidence type="ECO:0000256" key="7">
    <source>
        <dbReference type="ARBA" id="ARBA00022723"/>
    </source>
</evidence>
<comment type="subcellular location">
    <subcellularLocation>
        <location evidence="12">Cell inner membrane</location>
    </subcellularLocation>
    <subcellularLocation>
        <location evidence="1">Cell membrane</location>
        <topology evidence="1">Multi-pass membrane protein</topology>
    </subcellularLocation>
</comment>
<accession>B6IQW8</accession>